<feature type="region of interest" description="Disordered" evidence="1">
    <location>
        <begin position="225"/>
        <end position="282"/>
    </location>
</feature>
<accession>A0A6A6SBQ5</accession>
<feature type="compositionally biased region" description="Basic and acidic residues" evidence="1">
    <location>
        <begin position="225"/>
        <end position="253"/>
    </location>
</feature>
<keyword evidence="4" id="KW-1185">Reference proteome</keyword>
<keyword evidence="2" id="KW-1133">Transmembrane helix</keyword>
<reference evidence="3" key="1">
    <citation type="journal article" date="2020" name="Stud. Mycol.">
        <title>101 Dothideomycetes genomes: a test case for predicting lifestyles and emergence of pathogens.</title>
        <authorList>
            <person name="Haridas S."/>
            <person name="Albert R."/>
            <person name="Binder M."/>
            <person name="Bloem J."/>
            <person name="Labutti K."/>
            <person name="Salamov A."/>
            <person name="Andreopoulos B."/>
            <person name="Baker S."/>
            <person name="Barry K."/>
            <person name="Bills G."/>
            <person name="Bluhm B."/>
            <person name="Cannon C."/>
            <person name="Castanera R."/>
            <person name="Culley D."/>
            <person name="Daum C."/>
            <person name="Ezra D."/>
            <person name="Gonzalez J."/>
            <person name="Henrissat B."/>
            <person name="Kuo A."/>
            <person name="Liang C."/>
            <person name="Lipzen A."/>
            <person name="Lutzoni F."/>
            <person name="Magnuson J."/>
            <person name="Mondo S."/>
            <person name="Nolan M."/>
            <person name="Ohm R."/>
            <person name="Pangilinan J."/>
            <person name="Park H.-J."/>
            <person name="Ramirez L."/>
            <person name="Alfaro M."/>
            <person name="Sun H."/>
            <person name="Tritt A."/>
            <person name="Yoshinaga Y."/>
            <person name="Zwiers L.-H."/>
            <person name="Turgeon B."/>
            <person name="Goodwin S."/>
            <person name="Spatafora J."/>
            <person name="Crous P."/>
            <person name="Grigoriev I."/>
        </authorList>
    </citation>
    <scope>NUCLEOTIDE SEQUENCE</scope>
    <source>
        <strain evidence="3">CBS 473.64</strain>
    </source>
</reference>
<sequence>MGREGGVWFDGIDISVIRVVVAFVAFLPTSLHAQSSIDASTIVPGLTSIASTTSGSSSISSTASDRSMTTSISSSGRNSTSSTPTPSATNNPNQDFFPGVSNSNTPSSKNRNNDVINYYFLFLALFGVLVAVFLWWVHKRRKQRKEAMRLSGQHALARDMDGWINTRRWFHGTGRHNQTATFVRREEGLDERGEPPPPYRPKSEEGVDVIQERGPDGIAIPLRTLARDDIEQGRPPDYRESISHAETARRPETSHTYATRPDTAELGRSPSTRDLMRTRNSP</sequence>
<organism evidence="3 4">
    <name type="scientific">Massarina eburnea CBS 473.64</name>
    <dbReference type="NCBI Taxonomy" id="1395130"/>
    <lineage>
        <taxon>Eukaryota</taxon>
        <taxon>Fungi</taxon>
        <taxon>Dikarya</taxon>
        <taxon>Ascomycota</taxon>
        <taxon>Pezizomycotina</taxon>
        <taxon>Dothideomycetes</taxon>
        <taxon>Pleosporomycetidae</taxon>
        <taxon>Pleosporales</taxon>
        <taxon>Massarineae</taxon>
        <taxon>Massarinaceae</taxon>
        <taxon>Massarina</taxon>
    </lineage>
</organism>
<evidence type="ECO:0000256" key="1">
    <source>
        <dbReference type="SAM" id="MobiDB-lite"/>
    </source>
</evidence>
<feature type="compositionally biased region" description="Low complexity" evidence="1">
    <location>
        <begin position="51"/>
        <end position="93"/>
    </location>
</feature>
<dbReference type="Proteomes" id="UP000799753">
    <property type="component" value="Unassembled WGS sequence"/>
</dbReference>
<dbReference type="OrthoDB" id="4775599at2759"/>
<keyword evidence="2" id="KW-0472">Membrane</keyword>
<evidence type="ECO:0000313" key="4">
    <source>
        <dbReference type="Proteomes" id="UP000799753"/>
    </source>
</evidence>
<dbReference type="EMBL" id="MU006780">
    <property type="protein sequence ID" value="KAF2643594.1"/>
    <property type="molecule type" value="Genomic_DNA"/>
</dbReference>
<gene>
    <name evidence="3" type="ORF">P280DRAFT_256564</name>
</gene>
<protein>
    <submittedName>
        <fullName evidence="3">Uncharacterized protein</fullName>
    </submittedName>
</protein>
<feature type="region of interest" description="Disordered" evidence="1">
    <location>
        <begin position="51"/>
        <end position="108"/>
    </location>
</feature>
<dbReference type="AlphaFoldDB" id="A0A6A6SBQ5"/>
<keyword evidence="2" id="KW-0812">Transmembrane</keyword>
<feature type="transmembrane region" description="Helical" evidence="2">
    <location>
        <begin position="7"/>
        <end position="27"/>
    </location>
</feature>
<name>A0A6A6SBQ5_9PLEO</name>
<proteinExistence type="predicted"/>
<evidence type="ECO:0000313" key="3">
    <source>
        <dbReference type="EMBL" id="KAF2643594.1"/>
    </source>
</evidence>
<feature type="transmembrane region" description="Helical" evidence="2">
    <location>
        <begin position="116"/>
        <end position="137"/>
    </location>
</feature>
<evidence type="ECO:0000256" key="2">
    <source>
        <dbReference type="SAM" id="Phobius"/>
    </source>
</evidence>
<feature type="region of interest" description="Disordered" evidence="1">
    <location>
        <begin position="186"/>
        <end position="205"/>
    </location>
</feature>